<evidence type="ECO:0000313" key="2">
    <source>
        <dbReference type="EMBL" id="KRM16639.1"/>
    </source>
</evidence>
<dbReference type="EMBL" id="AZGE01000002">
    <property type="protein sequence ID" value="KRM16639.1"/>
    <property type="molecule type" value="Genomic_DNA"/>
</dbReference>
<name>A0A0R1WFU0_9LACO</name>
<keyword evidence="1" id="KW-0051">Antiviral defense</keyword>
<reference evidence="2 3" key="1">
    <citation type="journal article" date="2015" name="Genome Announc.">
        <title>Expanding the biotechnology potential of lactobacilli through comparative genomics of 213 strains and associated genera.</title>
        <authorList>
            <person name="Sun Z."/>
            <person name="Harris H.M."/>
            <person name="McCann A."/>
            <person name="Guo C."/>
            <person name="Argimon S."/>
            <person name="Zhang W."/>
            <person name="Yang X."/>
            <person name="Jeffery I.B."/>
            <person name="Cooney J.C."/>
            <person name="Kagawa T.F."/>
            <person name="Liu W."/>
            <person name="Song Y."/>
            <person name="Salvetti E."/>
            <person name="Wrobel A."/>
            <person name="Rasinkangas P."/>
            <person name="Parkhill J."/>
            <person name="Rea M.C."/>
            <person name="O'Sullivan O."/>
            <person name="Ritari J."/>
            <person name="Douillard F.P."/>
            <person name="Paul Ross R."/>
            <person name="Yang R."/>
            <person name="Briner A.E."/>
            <person name="Felis G.E."/>
            <person name="de Vos W.M."/>
            <person name="Barrangou R."/>
            <person name="Klaenhammer T.R."/>
            <person name="Caufield P.W."/>
            <person name="Cui Y."/>
            <person name="Zhang H."/>
            <person name="O'Toole P.W."/>
        </authorList>
    </citation>
    <scope>NUCLEOTIDE SEQUENCE [LARGE SCALE GENOMIC DNA]</scope>
    <source>
        <strain evidence="2 3">DSM 4864</strain>
    </source>
</reference>
<dbReference type="Pfam" id="PF09704">
    <property type="entry name" value="Cas_Cas5d"/>
    <property type="match status" value="1"/>
</dbReference>
<dbReference type="Gene3D" id="3.30.70.2660">
    <property type="match status" value="1"/>
</dbReference>
<comment type="caution">
    <text evidence="2">The sequence shown here is derived from an EMBL/GenBank/DDBJ whole genome shotgun (WGS) entry which is preliminary data.</text>
</comment>
<dbReference type="NCBIfam" id="TIGR02593">
    <property type="entry name" value="CRISPR_cas5"/>
    <property type="match status" value="1"/>
</dbReference>
<dbReference type="GO" id="GO:0051607">
    <property type="term" value="P:defense response to virus"/>
    <property type="evidence" value="ECO:0007669"/>
    <property type="project" value="UniProtKB-KW"/>
</dbReference>
<dbReference type="InterPro" id="IPR021124">
    <property type="entry name" value="CRISPR-assoc_prot_Cas5"/>
</dbReference>
<dbReference type="AlphaFoldDB" id="A0A0R1WFU0"/>
<protein>
    <submittedName>
        <fullName evidence="2">Crispr system cascade complex protein casd</fullName>
    </submittedName>
</protein>
<sequence>MKTLTIKLTGPLQSYGNEATFSRRTSYHYPSKSAVIGLIAAALGYRRGDLRIKRLNELKMAVRIDQPGRTLTDFQTIEYNQKNGKRSLSYRDYLQDAVFVVAVAGEDQQIKLIETALHHPKFQLFLGRRANVPAGLLVTQVFDEENPAVVLRQYEWQAAKWYQRQQRQPKYVAEIIADADLAKANLTTFVKDNVGSFSQDHRWHSYRTIISMDVELENRQYHGQDTSHDIMANLEG</sequence>
<dbReference type="CDD" id="cd09645">
    <property type="entry name" value="Cas5_I-E"/>
    <property type="match status" value="1"/>
</dbReference>
<dbReference type="GO" id="GO:0003723">
    <property type="term" value="F:RNA binding"/>
    <property type="evidence" value="ECO:0007669"/>
    <property type="project" value="InterPro"/>
</dbReference>
<dbReference type="RefSeq" id="WP_056983921.1">
    <property type="nucleotide sequence ID" value="NZ_AZGE01000002.1"/>
</dbReference>
<evidence type="ECO:0000256" key="1">
    <source>
        <dbReference type="ARBA" id="ARBA00023118"/>
    </source>
</evidence>
<evidence type="ECO:0000313" key="3">
    <source>
        <dbReference type="Proteomes" id="UP000050973"/>
    </source>
</evidence>
<dbReference type="PATRIC" id="fig|1423779.3.peg.757"/>
<gene>
    <name evidence="2" type="ORF">FC49_GL000742</name>
</gene>
<proteinExistence type="predicted"/>
<dbReference type="NCBIfam" id="TIGR01868">
    <property type="entry name" value="casD_Cas5e"/>
    <property type="match status" value="1"/>
</dbReference>
<dbReference type="GO" id="GO:0043571">
    <property type="term" value="P:maintenance of CRISPR repeat elements"/>
    <property type="evidence" value="ECO:0007669"/>
    <property type="project" value="InterPro"/>
</dbReference>
<organism evidence="2 3">
    <name type="scientific">Limosilactobacillus oris DSM 4864</name>
    <dbReference type="NCBI Taxonomy" id="1423779"/>
    <lineage>
        <taxon>Bacteria</taxon>
        <taxon>Bacillati</taxon>
        <taxon>Bacillota</taxon>
        <taxon>Bacilli</taxon>
        <taxon>Lactobacillales</taxon>
        <taxon>Lactobacillaceae</taxon>
        <taxon>Limosilactobacillus</taxon>
    </lineage>
</organism>
<dbReference type="Proteomes" id="UP000050973">
    <property type="component" value="Unassembled WGS sequence"/>
</dbReference>
<accession>A0A0R1WFU0</accession>
<dbReference type="InterPro" id="IPR013422">
    <property type="entry name" value="CRISPR-assoc_prot_Cas5_N"/>
</dbReference>
<dbReference type="InterPro" id="IPR010147">
    <property type="entry name" value="CRISPR-assoc_prot_CasD"/>
</dbReference>